<evidence type="ECO:0000313" key="3">
    <source>
        <dbReference type="Proteomes" id="UP001212263"/>
    </source>
</evidence>
<protein>
    <recommendedName>
        <fullName evidence="4">DUF4948 domain-containing protein</fullName>
    </recommendedName>
</protein>
<dbReference type="InterPro" id="IPR032541">
    <property type="entry name" value="DUF4948"/>
</dbReference>
<dbReference type="EMBL" id="JAQMRD010000005">
    <property type="protein sequence ID" value="MDB9222463.1"/>
    <property type="molecule type" value="Genomic_DNA"/>
</dbReference>
<dbReference type="Pfam" id="PF16306">
    <property type="entry name" value="DUF4948"/>
    <property type="match status" value="1"/>
</dbReference>
<evidence type="ECO:0000313" key="2">
    <source>
        <dbReference type="EMBL" id="MDB9222463.1"/>
    </source>
</evidence>
<evidence type="ECO:0008006" key="4">
    <source>
        <dbReference type="Google" id="ProtNLM"/>
    </source>
</evidence>
<accession>A0AAW6FF18</accession>
<proteinExistence type="predicted"/>
<dbReference type="PROSITE" id="PS51257">
    <property type="entry name" value="PROKAR_LIPOPROTEIN"/>
    <property type="match status" value="1"/>
</dbReference>
<reference evidence="2" key="1">
    <citation type="submission" date="2023-01" db="EMBL/GenBank/DDBJ databases">
        <title>Human gut microbiome strain richness.</title>
        <authorList>
            <person name="Chen-Liaw A."/>
        </authorList>
    </citation>
    <scope>NUCLEOTIDE SEQUENCE</scope>
    <source>
        <strain evidence="2">RTP21484st1_B7_RTP21484_190118</strain>
    </source>
</reference>
<gene>
    <name evidence="2" type="ORF">PN645_05515</name>
</gene>
<sequence length="202" mass="22858">MARKILQISLAATLLAFMVMGCGNRGFNPPSDEDMIRNFHAHEDAFHEIAGILSDCPYGSTYPPFYPVERAEDSLCLANLGSEKCVWLDRLLAVVGGKRVYFRSRHSLWQIEHHDFHSIPPVDELPDTVPQSISVIYYQAGWSVGPSLDKVYLYNPANTPNDTSVYDLNEIYEIIRDDPNMPGGVASKRIKGDWYIELSYDK</sequence>
<feature type="signal peptide" evidence="1">
    <location>
        <begin position="1"/>
        <end position="21"/>
    </location>
</feature>
<dbReference type="Proteomes" id="UP001212263">
    <property type="component" value="Unassembled WGS sequence"/>
</dbReference>
<dbReference type="AlphaFoldDB" id="A0AAW6FF18"/>
<name>A0AAW6FF18_9BACT</name>
<dbReference type="RefSeq" id="WP_234100966.1">
    <property type="nucleotide sequence ID" value="NZ_JAQMRB010000020.1"/>
</dbReference>
<comment type="caution">
    <text evidence="2">The sequence shown here is derived from an EMBL/GenBank/DDBJ whole genome shotgun (WGS) entry which is preliminary data.</text>
</comment>
<evidence type="ECO:0000256" key="1">
    <source>
        <dbReference type="SAM" id="SignalP"/>
    </source>
</evidence>
<keyword evidence="1" id="KW-0732">Signal</keyword>
<feature type="chain" id="PRO_5043812278" description="DUF4948 domain-containing protein" evidence="1">
    <location>
        <begin position="22"/>
        <end position="202"/>
    </location>
</feature>
<organism evidence="2 3">
    <name type="scientific">Odoribacter splanchnicus</name>
    <dbReference type="NCBI Taxonomy" id="28118"/>
    <lineage>
        <taxon>Bacteria</taxon>
        <taxon>Pseudomonadati</taxon>
        <taxon>Bacteroidota</taxon>
        <taxon>Bacteroidia</taxon>
        <taxon>Bacteroidales</taxon>
        <taxon>Odoribacteraceae</taxon>
        <taxon>Odoribacter</taxon>
    </lineage>
</organism>